<dbReference type="InterPro" id="IPR016024">
    <property type="entry name" value="ARM-type_fold"/>
</dbReference>
<dbReference type="Pfam" id="PF16547">
    <property type="entry name" value="BLM10_N"/>
    <property type="match status" value="1"/>
</dbReference>
<feature type="region of interest" description="Disordered" evidence="13">
    <location>
        <begin position="645"/>
        <end position="664"/>
    </location>
</feature>
<evidence type="ECO:0000259" key="14">
    <source>
        <dbReference type="PROSITE" id="PS50865"/>
    </source>
</evidence>
<keyword evidence="7" id="KW-0227">DNA damage</keyword>
<feature type="compositionally biased region" description="Low complexity" evidence="13">
    <location>
        <begin position="243"/>
        <end position="252"/>
    </location>
</feature>
<keyword evidence="8 12" id="KW-0863">Zinc-finger</keyword>
<dbReference type="Pfam" id="PF01753">
    <property type="entry name" value="zf-MYND"/>
    <property type="match status" value="1"/>
</dbReference>
<feature type="compositionally biased region" description="Low complexity" evidence="13">
    <location>
        <begin position="500"/>
        <end position="519"/>
    </location>
</feature>
<keyword evidence="15" id="KW-0647">Proteasome</keyword>
<feature type="region of interest" description="Disordered" evidence="13">
    <location>
        <begin position="396"/>
        <end position="437"/>
    </location>
</feature>
<keyword evidence="16" id="KW-1185">Reference proteome</keyword>
<gene>
    <name evidence="15" type="ORF">GMOD_00001588</name>
</gene>
<proteinExistence type="inferred from homology"/>
<evidence type="ECO:0000256" key="1">
    <source>
        <dbReference type="ARBA" id="ARBA00004123"/>
    </source>
</evidence>
<dbReference type="GO" id="GO:0010499">
    <property type="term" value="P:proteasomal ubiquitin-independent protein catabolic process"/>
    <property type="evidence" value="ECO:0007669"/>
    <property type="project" value="TreeGrafter"/>
</dbReference>
<feature type="region of interest" description="Disordered" evidence="13">
    <location>
        <begin position="233"/>
        <end position="260"/>
    </location>
</feature>
<dbReference type="PANTHER" id="PTHR32170:SF3">
    <property type="entry name" value="PROTEASOME ACTIVATOR COMPLEX SUBUNIT 4"/>
    <property type="match status" value="1"/>
</dbReference>
<dbReference type="InterPro" id="IPR036291">
    <property type="entry name" value="NAD(P)-bd_dom_sf"/>
</dbReference>
<feature type="compositionally biased region" description="Low complexity" evidence="13">
    <location>
        <begin position="645"/>
        <end position="654"/>
    </location>
</feature>
<feature type="compositionally biased region" description="Basic and acidic residues" evidence="13">
    <location>
        <begin position="3546"/>
        <end position="3556"/>
    </location>
</feature>
<dbReference type="InterPro" id="IPR023401">
    <property type="entry name" value="ODC_N"/>
</dbReference>
<feature type="compositionally biased region" description="Low complexity" evidence="13">
    <location>
        <begin position="3187"/>
        <end position="3224"/>
    </location>
</feature>
<dbReference type="GO" id="GO:0008270">
    <property type="term" value="F:zinc ion binding"/>
    <property type="evidence" value="ECO:0007669"/>
    <property type="project" value="UniProtKB-KW"/>
</dbReference>
<dbReference type="InterPro" id="IPR002893">
    <property type="entry name" value="Znf_MYND"/>
</dbReference>
<evidence type="ECO:0000256" key="10">
    <source>
        <dbReference type="ARBA" id="ARBA00023204"/>
    </source>
</evidence>
<dbReference type="Gene3D" id="1.10.287.2210">
    <property type="match status" value="1"/>
</dbReference>
<keyword evidence="4" id="KW-0963">Cytoplasm</keyword>
<evidence type="ECO:0000256" key="3">
    <source>
        <dbReference type="ARBA" id="ARBA00005739"/>
    </source>
</evidence>
<sequence>MLQWLVALTQRWRCSPSLPTPRSLPAFRPSFVATDCEPPCRVIQVHGCPPIALRRSFTRLFTDDAMAEEAPRNVTELAGQLAEGFAALNGEYQALFDQHRQLESKLSWAKQQYLELLKHFTPDTLSQDHLTFLQGLDQAGDEQARIPLNLVEQLAHSDDIERKSRALVIQKAEEAAVQLRAPENSSSVKIWSGPSADELAPLPEIQNNRATSPLERDFTVAGTPSKLGCPFAAGGGRGSPLATPRSSTSRLSLRGRRSKRPSFADPIRAEICTSDPASVTASVAASGSAAVCPIRFLDQHNPEEVAKYFEKHKHELPRSHEVCITRFQSNQESIEQLDRKYGNLVNMIQGLGQKHQAWLPEDPDDAIEEEPEAELNLSADIKADTKVQNWASAVSASLHDGTPPPEEGSEEHAMDETRTAHFDRPLKEVRVGESPSRPWGISIPAKYTNADSSSSVGSVPTASPQLPLNTDRPIGETPQKVGKCPIDHGAMGQMSEHDQAPQSAPPLQSQPGFATTTMPPTEPLPQPSPPEKQRETTGHTMIPQMVFNGPVFLGYPPDQLAILLQNSNLGSYLNHLFFFKKLQDACTKVVEVWREGSSWVSFEGVQDAWSKGGGRVDGHKRGCVQTLATNNCNCKYGPKYPRPTASRLLPASPRAAPPSPAGQSFPSLDLSTSLLINTLLQPRAVTESAHTLRRPPLPTGIMAVSERISQLMGALDTGSGPDTSRATSPGGDWRQINGGINGADDRRRPRTFPYFEYLPYQTEDQSDREESLNTCLKHLYIAVSAGDFAPGAVHWTREIRGWLSLKFDLPRSTRVKLVNLYYELALAPGLDYLVAERFASMFMVLTKRKHYLRPGKDLILDWRPLYRELKMFVLPSESGGSHPPNVKRNIRTLTKMCTFAQLYFDPKEIPAIFEELLPFFTTSFSEYAFVVVGLLNLLLPTHPAPEDMHQLLPQEYLPTFFHLWSLVNRSRLFDAHYIDTLSRLARDNLPAAHVPFSQYGVFTGEQSSQIFTAILRLLEIPVGQATSPYSSSVDLGAGLAVMLDRDPRKHPSTHHIARIIAMSLSPACAEHPDSILTKLEGLIQAVETFFHPSNSGSWTRPLAQFVYYLADIFVLRWNREHSGEVDVPEDRQLNDAVKRRFVLCLREVTFMGIFSKSDKAVQYALSTLQSLAHLEPSLILPGALQRIYPAMQGLVEVHRTISSIRALHMLSKVMAKTKGFRCHVTSVLGLALPGIDANDLEKTVHTLQYIQGVCYLIPFQDLTKAKKASNEERSRDGATTPLEDAGGNTGLAVEWITAQVERLESANGNIEIDYSKELSDEDETMILRSSTTGLNEFLITFLGRVFTLLENLPDASRVRSGSPEEYVVNQLPAAFTPLLAALSPELYDVALDKIANFITNHVVHQARDAIAFICNSLVKINPEKALKRLLPHLFAGIRTEIEEIGAGSTRTTGAEVLPRDRALVWNLCILSMCVVHVGDAVLEWKDDLFEIAEYMQQRCRGTPTVHVSNFIHHLLLNLTCTYTIDYSIYEDDELEEGLSTESWGRQVDVKKLNIKWHTPNSDEIDFAVKLFETHATNSMKALKALTQPDFPIKREGTGKDWSDEVSRNLVLLRLIISGISVLFDVRHDQVTDGNTESDCDSDSDAMETEGIDDDAGLGEAEDEEVKPTFQYEAGYPLRRGDDTYNLIHDLRRQVGEMLHNVHKFLIEKQPDDVPCFNSLYNAYRSWFIDVGIERSAHVLDRISRLLENDERPFRFSGLRKQYPRPLLVRRANVYHLQRLRHNANPRPKTDLDMVLLLDLAESSISLYTEIRRTAQTANESAVKCVLGARPLVVPSLLDAFVKAVAESDYPRIKGAMFALLFGSLAKTISRDWRFTPKLIKVFIEVTGADKPSVQKLATNATFQVMDMGKAMERMVILPKEVVEAIAYAIDSSEGDSVHAKVNKRRDYIKKKRARIEGKKAELSKELVEIANTEHWKKVSRTAAIIVNLGMRYDTIASDEMIDLVAKGSIDQHPSLRGLYAGALIGLYSVIQTRAITGHNYEKYLLSEEELPDKISVETKPEDPNWTAEYLAAFAQPEAKYYVDFDYPGWLVWNKTMTAFKPNAPPLSYDEVENSVRQKIAKHLTRSWFSNYFAFMKQEPRDTSADRFRMSSAMVLTHSFDLVFGGLTETTFEDIKDLTQAVYADGSDKHQHRATSEIMAALISCAPDLQADQREAVWEYVFPIVRGIFQDGLTPENSGYWTTFLHVVLQSKDPRRGWPLIDWLASFRLDMDSNAAFKESSKVHLLTQCICDAGWHFRLEKPILEDFMKHLDHPYKGVREAMGQTIASIFRTRYHESYKDVNALIKAQKDASSIGVRPYQPTEEFSKTITEVFERLEVWRHERPAGQQTPSSYTSGGKTVLLWLDSTLSSYECTSLVKFFPDVFMEQLLHMMDIKEDPELQSLAYHVFRHLPNIPHREGEDAQFIAALIRIGRNATSWHQRLRILINIQVIYFRRIFLMSEEQQQSMFDCVSAMLSDVQLEVRMGAATTLSGMIRCSPIALRDRQVSTLKERFTKQLTKNPLPKKRAPGTPTTEQGKLVLTRHAAVLGLGALVQAFPYQSPPPTWLPDVLATLARKAAADPGMVGKSVKSVLADFKKTRQDTWHVDVKAFEQEQLEDLEGPCTICNNDKDTQRCGRCQSMTYCSVSCQTVDWEIHSLICSSFRNSTRPSPDHYRAILFNPARSKPEITWLLCKWGQNDGDCERQMPQTDEIMGDHPTVDISIRFNQRLKILLPYTLYLVYRDPMVGSSPWNKSVQSLLRTKPGAYQNWRGPIIAYTRDGQCLDPPACRDLDLVDFRHLADYFRYYTPVKAKKEVYVKGVRVHCQKDDKNCPEDANMEEYIQGVRIHCQKHDDKSSHADTKRLHYNAFQLKLTDHIFRDHDTSDIANRIGIPILIRRCLDDERWAGDYDDNHNEDATFLHLCLDLHAKGRGFPSWGQCPLPWQGHTRPMIVVRKDRKPLLPIHMEAILGYCRDEVRLLLAHSLGEYAPEAPMERKKVLEMICRPMFVIYWDKLLKERRDFVGPGPYDTFPSSRSSARVPIMTLTVLSHQDVRTLLHQLTKQDILDLQQSLADALHYYSTNTEDDGDGWDGGVGAAGMRMRRKDGGAVSVAPASSNDRFGVKITSLLSEKKRKSVGSSIDTDFAATSSMDSLSLSTNSSAPSVKSSTTTNPSTSVSQPPNPASPQSSLTLFSETGTPRALINTYEITAFRTALASTMLFKKRANVHDVVVFGAGRQAYWHIRLALLLRGPDIHHLNIINRSFEHVHHLLQELYDPHSTPTAFIMDPTHVPTYRQQKKGAEEEEQPLARPKIQILTPSHSEYTRLLHATLRSSSAIFLCTQSPTPLFPAPTLTNPEGRKKGRYIAAIGSLSPTATELHPDILQQNVAPEHAHRHFHKHAQQGGAVVVDSLESCLKDAGELVQARLGPEQVVELGELVMLKRDAERRRRECVKSKMGMGGTTVPGAMMDKEGILLGEEGLDGQGVELAECEEETKTKKKKKGLNLMSRKGGSKEDKEHESKDKAHKSLIEWLVKGNVIYKSVGLGLMDVVVGSDLVKLADERGIGTRIENF</sequence>
<feature type="region of interest" description="Disordered" evidence="13">
    <location>
        <begin position="3187"/>
        <end position="3227"/>
    </location>
</feature>
<dbReference type="InterPro" id="IPR035309">
    <property type="entry name" value="PSME4"/>
</dbReference>
<evidence type="ECO:0000256" key="7">
    <source>
        <dbReference type="ARBA" id="ARBA00022763"/>
    </source>
</evidence>
<dbReference type="GO" id="GO:0006281">
    <property type="term" value="P:DNA repair"/>
    <property type="evidence" value="ECO:0007669"/>
    <property type="project" value="UniProtKB-KW"/>
</dbReference>
<dbReference type="Pfam" id="PF16507">
    <property type="entry name" value="HEAT_PSME4_mid"/>
    <property type="match status" value="1"/>
</dbReference>
<feature type="domain" description="MYND-type" evidence="14">
    <location>
        <begin position="2661"/>
        <end position="2698"/>
    </location>
</feature>
<comment type="subcellular location">
    <subcellularLocation>
        <location evidence="2">Cytoplasm</location>
    </subcellularLocation>
    <subcellularLocation>
        <location evidence="1">Nucleus</location>
    </subcellularLocation>
</comment>
<dbReference type="InterPro" id="IPR032430">
    <property type="entry name" value="Blm10_mid"/>
</dbReference>
<evidence type="ECO:0000256" key="9">
    <source>
        <dbReference type="ARBA" id="ARBA00022833"/>
    </source>
</evidence>
<feature type="region of interest" description="Disordered" evidence="13">
    <location>
        <begin position="449"/>
        <end position="536"/>
    </location>
</feature>
<evidence type="ECO:0000256" key="5">
    <source>
        <dbReference type="ARBA" id="ARBA00022723"/>
    </source>
</evidence>
<feature type="region of interest" description="Disordered" evidence="13">
    <location>
        <begin position="3533"/>
        <end position="3556"/>
    </location>
</feature>
<dbReference type="GO" id="GO:0000502">
    <property type="term" value="C:proteasome complex"/>
    <property type="evidence" value="ECO:0007669"/>
    <property type="project" value="UniProtKB-KW"/>
</dbReference>
<feature type="region of interest" description="Disordered" evidence="13">
    <location>
        <begin position="1632"/>
        <end position="1662"/>
    </location>
</feature>
<feature type="region of interest" description="Disordered" evidence="13">
    <location>
        <begin position="1267"/>
        <end position="1286"/>
    </location>
</feature>
<dbReference type="SUPFAM" id="SSF144232">
    <property type="entry name" value="HIT/MYND zinc finger-like"/>
    <property type="match status" value="1"/>
</dbReference>
<dbReference type="Proteomes" id="UP000265663">
    <property type="component" value="Unassembled WGS sequence"/>
</dbReference>
<feature type="compositionally biased region" description="Basic and acidic residues" evidence="13">
    <location>
        <begin position="410"/>
        <end position="431"/>
    </location>
</feature>
<dbReference type="PROSITE" id="PS01360">
    <property type="entry name" value="ZF_MYND_1"/>
    <property type="match status" value="1"/>
</dbReference>
<dbReference type="FunFam" id="3.40.50.720:FF:000577">
    <property type="entry name" value="Proline utilization protein PrnX, putative"/>
    <property type="match status" value="1"/>
</dbReference>
<dbReference type="PANTHER" id="PTHR32170">
    <property type="entry name" value="PROTEASOME ACTIVATOR COMPLEX SUBUNIT 4"/>
    <property type="match status" value="1"/>
</dbReference>
<organism evidence="15 16">
    <name type="scientific">Pyrenophora seminiperda CCB06</name>
    <dbReference type="NCBI Taxonomy" id="1302712"/>
    <lineage>
        <taxon>Eukaryota</taxon>
        <taxon>Fungi</taxon>
        <taxon>Dikarya</taxon>
        <taxon>Ascomycota</taxon>
        <taxon>Pezizomycotina</taxon>
        <taxon>Dothideomycetes</taxon>
        <taxon>Pleosporomycetidae</taxon>
        <taxon>Pleosporales</taxon>
        <taxon>Pleosporineae</taxon>
        <taxon>Pleosporaceae</taxon>
        <taxon>Pyrenophora</taxon>
    </lineage>
</organism>
<keyword evidence="11" id="KW-0539">Nucleus</keyword>
<accession>A0A3M7LZP5</accession>
<dbReference type="GO" id="GO:0016504">
    <property type="term" value="F:peptidase activator activity"/>
    <property type="evidence" value="ECO:0007669"/>
    <property type="project" value="InterPro"/>
</dbReference>
<evidence type="ECO:0000256" key="11">
    <source>
        <dbReference type="ARBA" id="ARBA00023242"/>
    </source>
</evidence>
<evidence type="ECO:0000256" key="2">
    <source>
        <dbReference type="ARBA" id="ARBA00004496"/>
    </source>
</evidence>
<dbReference type="GO" id="GO:0005634">
    <property type="term" value="C:nucleus"/>
    <property type="evidence" value="ECO:0007669"/>
    <property type="project" value="UniProtKB-SubCell"/>
</dbReference>
<dbReference type="Gene3D" id="6.10.140.2220">
    <property type="match status" value="1"/>
</dbReference>
<reference evidence="15 16" key="1">
    <citation type="journal article" date="2014" name="PLoS ONE">
        <title>De novo Genome Assembly of the Fungal Plant Pathogen Pyrenophora semeniperda.</title>
        <authorList>
            <person name="Soliai M.M."/>
            <person name="Meyer S.E."/>
            <person name="Udall J.A."/>
            <person name="Elzinga D.E."/>
            <person name="Hermansen R.A."/>
            <person name="Bodily P.M."/>
            <person name="Hart A.A."/>
            <person name="Coleman C.E."/>
        </authorList>
    </citation>
    <scope>NUCLEOTIDE SEQUENCE [LARGE SCALE GENOMIC DNA]</scope>
    <source>
        <strain evidence="15 16">CCB06</strain>
        <tissue evidence="15">Mycelium</tissue>
    </source>
</reference>
<keyword evidence="5" id="KW-0479">Metal-binding</keyword>
<protein>
    <submittedName>
        <fullName evidence="15">Proteasome activator subunit 4</fullName>
    </submittedName>
</protein>
<name>A0A3M7LZP5_9PLEO</name>
<feature type="region of interest" description="Disordered" evidence="13">
    <location>
        <begin position="713"/>
        <end position="742"/>
    </location>
</feature>
<evidence type="ECO:0000256" key="8">
    <source>
        <dbReference type="ARBA" id="ARBA00022771"/>
    </source>
</evidence>
<dbReference type="SUPFAM" id="SSF48371">
    <property type="entry name" value="ARM repeat"/>
    <property type="match status" value="2"/>
</dbReference>
<keyword evidence="10" id="KW-0234">DNA repair</keyword>
<dbReference type="EMBL" id="KE747810">
    <property type="protein sequence ID" value="RMZ67634.1"/>
    <property type="molecule type" value="Genomic_DNA"/>
</dbReference>
<dbReference type="Pfam" id="PF23096">
    <property type="entry name" value="HEAT_PSME4"/>
    <property type="match status" value="1"/>
</dbReference>
<dbReference type="InterPro" id="IPR021843">
    <property type="entry name" value="PSME4_C"/>
</dbReference>
<feature type="compositionally biased region" description="Pro residues" evidence="13">
    <location>
        <begin position="520"/>
        <end position="530"/>
    </location>
</feature>
<evidence type="ECO:0000313" key="15">
    <source>
        <dbReference type="EMBL" id="RMZ67634.1"/>
    </source>
</evidence>
<keyword evidence="6" id="KW-0677">Repeat</keyword>
<keyword evidence="9" id="KW-0862">Zinc</keyword>
<evidence type="ECO:0000256" key="12">
    <source>
        <dbReference type="PROSITE-ProRule" id="PRU00134"/>
    </source>
</evidence>
<feature type="compositionally biased region" description="Acidic residues" evidence="13">
    <location>
        <begin position="1635"/>
        <end position="1662"/>
    </location>
</feature>
<dbReference type="Gene3D" id="3.30.1780.10">
    <property type="entry name" value="ornithine cyclodeaminase, domain 1"/>
    <property type="match status" value="1"/>
</dbReference>
<evidence type="ECO:0000256" key="13">
    <source>
        <dbReference type="SAM" id="MobiDB-lite"/>
    </source>
</evidence>
<dbReference type="InterPro" id="IPR032372">
    <property type="entry name" value="Blm10_N"/>
</dbReference>
<dbReference type="InterPro" id="IPR055455">
    <property type="entry name" value="HEAT_PSME4"/>
</dbReference>
<dbReference type="SUPFAM" id="SSF51735">
    <property type="entry name" value="NAD(P)-binding Rossmann-fold domains"/>
    <property type="match status" value="1"/>
</dbReference>
<comment type="similarity">
    <text evidence="3">Belongs to the BLM10 family.</text>
</comment>
<evidence type="ECO:0000313" key="16">
    <source>
        <dbReference type="Proteomes" id="UP000265663"/>
    </source>
</evidence>
<dbReference type="PROSITE" id="PS50865">
    <property type="entry name" value="ZF_MYND_2"/>
    <property type="match status" value="1"/>
</dbReference>
<evidence type="ECO:0000256" key="6">
    <source>
        <dbReference type="ARBA" id="ARBA00022737"/>
    </source>
</evidence>
<dbReference type="GO" id="GO:0070628">
    <property type="term" value="F:proteasome binding"/>
    <property type="evidence" value="ECO:0007669"/>
    <property type="project" value="InterPro"/>
</dbReference>
<dbReference type="GO" id="GO:0005829">
    <property type="term" value="C:cytosol"/>
    <property type="evidence" value="ECO:0007669"/>
    <property type="project" value="TreeGrafter"/>
</dbReference>
<evidence type="ECO:0000256" key="4">
    <source>
        <dbReference type="ARBA" id="ARBA00022490"/>
    </source>
</evidence>
<dbReference type="OrthoDB" id="17907at2759"/>
<dbReference type="Gene3D" id="3.40.50.720">
    <property type="entry name" value="NAD(P)-binding Rossmann-like Domain"/>
    <property type="match status" value="1"/>
</dbReference>
<dbReference type="Pfam" id="PF11919">
    <property type="entry name" value="PSME4_C"/>
    <property type="match status" value="1"/>
</dbReference>